<gene>
    <name evidence="1" type="ORF">TWF694_000296</name>
</gene>
<dbReference type="EMBL" id="JAVHJO010000001">
    <property type="protein sequence ID" value="KAK6543552.1"/>
    <property type="molecule type" value="Genomic_DNA"/>
</dbReference>
<name>A0AAV9XPR4_9PEZI</name>
<dbReference type="Proteomes" id="UP001365542">
    <property type="component" value="Unassembled WGS sequence"/>
</dbReference>
<protein>
    <submittedName>
        <fullName evidence="1">Uncharacterized protein</fullName>
    </submittedName>
</protein>
<keyword evidence="2" id="KW-1185">Reference proteome</keyword>
<organism evidence="1 2">
    <name type="scientific">Orbilia ellipsospora</name>
    <dbReference type="NCBI Taxonomy" id="2528407"/>
    <lineage>
        <taxon>Eukaryota</taxon>
        <taxon>Fungi</taxon>
        <taxon>Dikarya</taxon>
        <taxon>Ascomycota</taxon>
        <taxon>Pezizomycotina</taxon>
        <taxon>Orbiliomycetes</taxon>
        <taxon>Orbiliales</taxon>
        <taxon>Orbiliaceae</taxon>
        <taxon>Orbilia</taxon>
    </lineage>
</organism>
<accession>A0AAV9XPR4</accession>
<evidence type="ECO:0000313" key="1">
    <source>
        <dbReference type="EMBL" id="KAK6543552.1"/>
    </source>
</evidence>
<sequence>MGCTLSIPELSGGATYYVNPTGAAAGNAFGIGAIFTADVFTCGGAVVTPAIVHGASTAAQTTYLCNPYTAGKDTSILCPSIARSTMSGTYSFSVYASLGSGSPTTLYSAGFSVVNTATPTVTSGTTFTRYTWTTASVSTPTTFTLVRELDVGPMFTVTSYGATRHINIAVTSTITSTVTKVTTAKTCSATAPVRRDIPAIEEPEEEEIVQLVKRHNGYKAFDGIIGGGGTVTIYSTILYTPNYYGTITKYPKTVTATSTETNSFTATSTITVHDHEPTFTTITNSKTATVK</sequence>
<proteinExistence type="predicted"/>
<evidence type="ECO:0000313" key="2">
    <source>
        <dbReference type="Proteomes" id="UP001365542"/>
    </source>
</evidence>
<comment type="caution">
    <text evidence="1">The sequence shown here is derived from an EMBL/GenBank/DDBJ whole genome shotgun (WGS) entry which is preliminary data.</text>
</comment>
<reference evidence="1 2" key="1">
    <citation type="submission" date="2019-10" db="EMBL/GenBank/DDBJ databases">
        <authorList>
            <person name="Palmer J.M."/>
        </authorList>
    </citation>
    <scope>NUCLEOTIDE SEQUENCE [LARGE SCALE GENOMIC DNA]</scope>
    <source>
        <strain evidence="1 2">TWF694</strain>
    </source>
</reference>
<dbReference type="AlphaFoldDB" id="A0AAV9XPR4"/>